<feature type="domain" description="ABC transporter" evidence="10">
    <location>
        <begin position="32"/>
        <end position="280"/>
    </location>
</feature>
<dbReference type="InterPro" id="IPR052215">
    <property type="entry name" value="Plant_ABCG"/>
</dbReference>
<sequence>MHPNDGQNNGAADLEMNRIQSAVLANDIVSSLAWHNLSVVVKDHQTGRQLSILDKVCGIIKAGEVLAIMGPSGSGKTTLLNALAHRVAAAGATTHGDILVDGSKASLQTIRDLSSYVEQEDALIGSLTVRETMMFAARLSLPATVTKREAFQRVDDLIASFGLQSQAHTIVGTTMKKGLSGGQKKRLGVASRLVTNPKILFLDEPTSGLDSALSLEVCTYIKDIGRRHNLVIVASIHQPSSATFLQFDSLCLLSGGRTCYFGPISAATAYFTSIGHSIPAETNPAEYFLDLINTDLDKDGEIRRRTHHICQSWAASENQKSLELVVQKSQEAASKDILHYSVERSSPWNVPIVLLHRSWIKSYRDIMAYGIRIVMYLGLAILMGTVFLQFNEEQKYVQPYINAIFFGSAFMSFMAVAYVPAFLEDFNTFKQERANGLVGPLAFLMSNFIIGLPFLFIITIIFSVVAYWLIGFRSDASTFFMWVLWLFLDLVAAESLVVLVSSVFNIFVVALAITAFANGLWMCVDGFLVPMNILNPFWKYAFHYIDYQAYVFQGMMVNEFQYRQYDCAEPSPGQFQCAYSSDLNSEGEFRGTDVLQLFSISTGLQGTWIGIIIGIIVGYRILAYLALLLQSVPQARNVRNDAQVATVAQLYFVVSQQI</sequence>
<keyword evidence="3" id="KW-0813">Transport</keyword>
<evidence type="ECO:0000256" key="8">
    <source>
        <dbReference type="ARBA" id="ARBA00023136"/>
    </source>
</evidence>
<keyword evidence="12" id="KW-1185">Reference proteome</keyword>
<feature type="transmembrane region" description="Helical" evidence="9">
    <location>
        <begin position="608"/>
        <end position="629"/>
    </location>
</feature>
<evidence type="ECO:0000256" key="9">
    <source>
        <dbReference type="SAM" id="Phobius"/>
    </source>
</evidence>
<dbReference type="Gene3D" id="3.40.50.300">
    <property type="entry name" value="P-loop containing nucleotide triphosphate hydrolases"/>
    <property type="match status" value="1"/>
</dbReference>
<keyword evidence="5" id="KW-0547">Nucleotide-binding</keyword>
<dbReference type="Proteomes" id="UP000801864">
    <property type="component" value="Unassembled WGS sequence"/>
</dbReference>
<evidence type="ECO:0000256" key="5">
    <source>
        <dbReference type="ARBA" id="ARBA00022741"/>
    </source>
</evidence>
<dbReference type="InterPro" id="IPR013525">
    <property type="entry name" value="ABC2_TM"/>
</dbReference>
<evidence type="ECO:0000313" key="11">
    <source>
        <dbReference type="EMBL" id="KAF3063446.1"/>
    </source>
</evidence>
<dbReference type="PANTHER" id="PTHR48042:SF11">
    <property type="entry name" value="ABC TRANSPORTER G FAMILY MEMBER 11"/>
    <property type="match status" value="1"/>
</dbReference>
<keyword evidence="4 9" id="KW-0812">Transmembrane</keyword>
<dbReference type="Pfam" id="PF00005">
    <property type="entry name" value="ABC_tran"/>
    <property type="match status" value="1"/>
</dbReference>
<dbReference type="SUPFAM" id="SSF52540">
    <property type="entry name" value="P-loop containing nucleoside triphosphate hydrolases"/>
    <property type="match status" value="1"/>
</dbReference>
<evidence type="ECO:0000256" key="1">
    <source>
        <dbReference type="ARBA" id="ARBA00004141"/>
    </source>
</evidence>
<dbReference type="GO" id="GO:0005524">
    <property type="term" value="F:ATP binding"/>
    <property type="evidence" value="ECO:0007669"/>
    <property type="project" value="UniProtKB-KW"/>
</dbReference>
<feature type="transmembrane region" description="Helical" evidence="9">
    <location>
        <begin position="366"/>
        <end position="388"/>
    </location>
</feature>
<reference evidence="11 12" key="1">
    <citation type="submission" date="2018-06" db="EMBL/GenBank/DDBJ databases">
        <title>Genome analysis of cellulolytic fungus Trichoderma lentiforme CFAM-422.</title>
        <authorList>
            <person name="Steindorff A.S."/>
            <person name="Formighieri E.F."/>
            <person name="Midorikawa G.E.O."/>
            <person name="Tamietti M.S."/>
            <person name="Ramos E.Z."/>
            <person name="Silva A.S."/>
            <person name="Bon E.P.S."/>
            <person name="Mendes T.D."/>
            <person name="Damaso M.C.T."/>
            <person name="Favaro L.C.L."/>
        </authorList>
    </citation>
    <scope>NUCLEOTIDE SEQUENCE [LARGE SCALE GENOMIC DNA]</scope>
    <source>
        <strain evidence="11 12">CFAM-422</strain>
    </source>
</reference>
<feature type="transmembrane region" description="Helical" evidence="9">
    <location>
        <begin position="507"/>
        <end position="529"/>
    </location>
</feature>
<proteinExistence type="inferred from homology"/>
<evidence type="ECO:0000256" key="4">
    <source>
        <dbReference type="ARBA" id="ARBA00022692"/>
    </source>
</evidence>
<evidence type="ECO:0000256" key="2">
    <source>
        <dbReference type="ARBA" id="ARBA00005814"/>
    </source>
</evidence>
<dbReference type="InterPro" id="IPR003593">
    <property type="entry name" value="AAA+_ATPase"/>
</dbReference>
<accession>A0A9P5CAW9</accession>
<organism evidence="11 12">
    <name type="scientific">Trichoderma lentiforme</name>
    <dbReference type="NCBI Taxonomy" id="1567552"/>
    <lineage>
        <taxon>Eukaryota</taxon>
        <taxon>Fungi</taxon>
        <taxon>Dikarya</taxon>
        <taxon>Ascomycota</taxon>
        <taxon>Pezizomycotina</taxon>
        <taxon>Sordariomycetes</taxon>
        <taxon>Hypocreomycetidae</taxon>
        <taxon>Hypocreales</taxon>
        <taxon>Hypocreaceae</taxon>
        <taxon>Trichoderma</taxon>
    </lineage>
</organism>
<dbReference type="GO" id="GO:0016020">
    <property type="term" value="C:membrane"/>
    <property type="evidence" value="ECO:0007669"/>
    <property type="project" value="UniProtKB-SubCell"/>
</dbReference>
<dbReference type="GO" id="GO:0140359">
    <property type="term" value="F:ABC-type transporter activity"/>
    <property type="evidence" value="ECO:0007669"/>
    <property type="project" value="InterPro"/>
</dbReference>
<dbReference type="GO" id="GO:0016887">
    <property type="term" value="F:ATP hydrolysis activity"/>
    <property type="evidence" value="ECO:0007669"/>
    <property type="project" value="InterPro"/>
</dbReference>
<evidence type="ECO:0000313" key="12">
    <source>
        <dbReference type="Proteomes" id="UP000801864"/>
    </source>
</evidence>
<keyword evidence="8 9" id="KW-0472">Membrane</keyword>
<dbReference type="InterPro" id="IPR027417">
    <property type="entry name" value="P-loop_NTPase"/>
</dbReference>
<dbReference type="PROSITE" id="PS50893">
    <property type="entry name" value="ABC_TRANSPORTER_2"/>
    <property type="match status" value="1"/>
</dbReference>
<feature type="transmembrane region" description="Helical" evidence="9">
    <location>
        <begin position="444"/>
        <end position="470"/>
    </location>
</feature>
<evidence type="ECO:0000256" key="6">
    <source>
        <dbReference type="ARBA" id="ARBA00022840"/>
    </source>
</evidence>
<feature type="transmembrane region" description="Helical" evidence="9">
    <location>
        <begin position="482"/>
        <end position="500"/>
    </location>
</feature>
<name>A0A9P5CAW9_9HYPO</name>
<keyword evidence="7 9" id="KW-1133">Transmembrane helix</keyword>
<dbReference type="InterPro" id="IPR043926">
    <property type="entry name" value="ABCG_dom"/>
</dbReference>
<dbReference type="EMBL" id="QLNT01000019">
    <property type="protein sequence ID" value="KAF3063446.1"/>
    <property type="molecule type" value="Genomic_DNA"/>
</dbReference>
<dbReference type="Pfam" id="PF19055">
    <property type="entry name" value="ABC2_membrane_7"/>
    <property type="match status" value="1"/>
</dbReference>
<evidence type="ECO:0000256" key="3">
    <source>
        <dbReference type="ARBA" id="ARBA00022448"/>
    </source>
</evidence>
<keyword evidence="6" id="KW-0067">ATP-binding</keyword>
<evidence type="ECO:0000259" key="10">
    <source>
        <dbReference type="PROSITE" id="PS50893"/>
    </source>
</evidence>
<comment type="caution">
    <text evidence="11">The sequence shown here is derived from an EMBL/GenBank/DDBJ whole genome shotgun (WGS) entry which is preliminary data.</text>
</comment>
<feature type="transmembrane region" description="Helical" evidence="9">
    <location>
        <begin position="400"/>
        <end position="423"/>
    </location>
</feature>
<dbReference type="SMART" id="SM00382">
    <property type="entry name" value="AAA"/>
    <property type="match status" value="1"/>
</dbReference>
<gene>
    <name evidence="11" type="ORF">CFAM422_010149</name>
</gene>
<comment type="similarity">
    <text evidence="2">Belongs to the ABC transporter superfamily. ABCG family. Eye pigment precursor importer (TC 3.A.1.204) subfamily.</text>
</comment>
<dbReference type="Pfam" id="PF01061">
    <property type="entry name" value="ABC2_membrane"/>
    <property type="match status" value="1"/>
</dbReference>
<comment type="subcellular location">
    <subcellularLocation>
        <location evidence="1">Membrane</location>
        <topology evidence="1">Multi-pass membrane protein</topology>
    </subcellularLocation>
</comment>
<dbReference type="InterPro" id="IPR003439">
    <property type="entry name" value="ABC_transporter-like_ATP-bd"/>
</dbReference>
<dbReference type="AlphaFoldDB" id="A0A9P5CAW9"/>
<dbReference type="PANTHER" id="PTHR48042">
    <property type="entry name" value="ABC TRANSPORTER G FAMILY MEMBER 11"/>
    <property type="match status" value="1"/>
</dbReference>
<evidence type="ECO:0000256" key="7">
    <source>
        <dbReference type="ARBA" id="ARBA00022989"/>
    </source>
</evidence>
<protein>
    <submittedName>
        <fullName evidence="11">ABC transporter G family member 15</fullName>
    </submittedName>
</protein>